<dbReference type="SUPFAM" id="SSF101898">
    <property type="entry name" value="NHL repeat"/>
    <property type="match status" value="2"/>
</dbReference>
<dbReference type="InterPro" id="IPR017996">
    <property type="entry name" value="MRJP/yellow-related"/>
</dbReference>
<proteinExistence type="inferred from homology"/>
<comment type="subcellular location">
    <subcellularLocation>
        <location evidence="1">Secreted</location>
    </subcellularLocation>
</comment>
<evidence type="ECO:0000313" key="6">
    <source>
        <dbReference type="EMBL" id="KAK4874680.1"/>
    </source>
</evidence>
<evidence type="ECO:0000256" key="1">
    <source>
        <dbReference type="ARBA" id="ARBA00004613"/>
    </source>
</evidence>
<feature type="signal peptide" evidence="5">
    <location>
        <begin position="1"/>
        <end position="17"/>
    </location>
</feature>
<gene>
    <name evidence="6" type="ORF">RN001_014040</name>
</gene>
<dbReference type="Pfam" id="PF03022">
    <property type="entry name" value="MRJP"/>
    <property type="match status" value="2"/>
</dbReference>
<dbReference type="AlphaFoldDB" id="A0AAN7SNY4"/>
<evidence type="ECO:0000256" key="2">
    <source>
        <dbReference type="ARBA" id="ARBA00009127"/>
    </source>
</evidence>
<keyword evidence="3" id="KW-0964">Secreted</keyword>
<evidence type="ECO:0000256" key="4">
    <source>
        <dbReference type="ARBA" id="ARBA00022729"/>
    </source>
</evidence>
<dbReference type="GO" id="GO:0005576">
    <property type="term" value="C:extracellular region"/>
    <property type="evidence" value="ECO:0007669"/>
    <property type="project" value="UniProtKB-SubCell"/>
</dbReference>
<dbReference type="Gene3D" id="2.120.10.30">
    <property type="entry name" value="TolB, C-terminal domain"/>
    <property type="match status" value="2"/>
</dbReference>
<reference evidence="7" key="1">
    <citation type="submission" date="2023-01" db="EMBL/GenBank/DDBJ databases">
        <title>Key to firefly adult light organ development and bioluminescence: homeobox transcription factors regulate luciferase expression and transportation to peroxisome.</title>
        <authorList>
            <person name="Fu X."/>
        </authorList>
    </citation>
    <scope>NUCLEOTIDE SEQUENCE [LARGE SCALE GENOMIC DNA]</scope>
</reference>
<sequence>MSIQVFVSLLLVASVYCIPESSPATDIIQELSFKIKASSVSFPCDSTRNIYLSTGRYIQKNLLVTRFQMLGGTMICAIPRLRPGVPITLASFSLKSKDGRPMLEPYPCWSIQEEGNPDALQNVVDISLDRSETLWVLDNGVCNALEQPIKRSSPKIVGINTKTGQIVKSIDLSKFVTGDSKLQYIAVDVDDNGNYFAYVSDAGSGAIIVYDIFNDKGYRVVLPRIISASATNNDALYIVLVHKSSGNLLYFKYLSSRRVYYIKTSYLQKGQVSGAVVDVGPTPMCDQIVLLGSDNGAAIFFRCRGSSDIYIWNTQTCLKEDNFLLVQKGEDCRLPAQVVPGYKRLMWVLESNVHDYINNTVGCLGASMIQNTNMKLLALFLVALATKTTAQNLETIAQWNVMDFNFPHSDYGFISNFKPERTVVTGLEVSHDRVFVSMPRLYSGVPATVGFIPKNIAPGSSPKVHAFPNWDFHEVGRGVNSSCDGLTSVYRLKLDSCGRLWVLDSGIMTSLEDFRRICPPKIVIFDLNTDLVARTIIFPREVLRPSTLLTNLVIDESVQGTCDSAFVYITDTVAPGMIVYDSLTERAWRVMHPSMFPDPDFSDSTINDETFTLMDGVVGLTHSPNLGVLYYQPLATNRIFSVPTAALRKGPPAELETLPVSLVGTKSSQGIALVVDPRDDTLYFSPLTETSIGTWNPHNNNQRLVSYDQERLQFVADMRWNPEDGNLWIVSTRFQKFFRRSLNTNDFNIRVLRISTSPSTIGNNNVFFKK</sequence>
<keyword evidence="7" id="KW-1185">Reference proteome</keyword>
<dbReference type="PANTHER" id="PTHR10009:SF19">
    <property type="entry name" value="RE55542P"/>
    <property type="match status" value="1"/>
</dbReference>
<dbReference type="PANTHER" id="PTHR10009">
    <property type="entry name" value="PROTEIN YELLOW-RELATED"/>
    <property type="match status" value="1"/>
</dbReference>
<comment type="similarity">
    <text evidence="2">Belongs to the major royal jelly protein family.</text>
</comment>
<dbReference type="Proteomes" id="UP001353858">
    <property type="component" value="Unassembled WGS sequence"/>
</dbReference>
<evidence type="ECO:0000256" key="3">
    <source>
        <dbReference type="ARBA" id="ARBA00022525"/>
    </source>
</evidence>
<evidence type="ECO:0000313" key="7">
    <source>
        <dbReference type="Proteomes" id="UP001353858"/>
    </source>
</evidence>
<dbReference type="FunFam" id="2.120.10.30:FF:000045">
    <property type="entry name" value="Blast:Protein yellow"/>
    <property type="match status" value="1"/>
</dbReference>
<comment type="caution">
    <text evidence="6">The sequence shown here is derived from an EMBL/GenBank/DDBJ whole genome shotgun (WGS) entry which is preliminary data.</text>
</comment>
<dbReference type="InterPro" id="IPR011042">
    <property type="entry name" value="6-blade_b-propeller_TolB-like"/>
</dbReference>
<accession>A0AAN7SNY4</accession>
<name>A0AAN7SNY4_9COLE</name>
<protein>
    <submittedName>
        <fullName evidence="6">Uncharacterized protein</fullName>
    </submittedName>
</protein>
<feature type="chain" id="PRO_5042847477" evidence="5">
    <location>
        <begin position="18"/>
        <end position="770"/>
    </location>
</feature>
<evidence type="ECO:0000256" key="5">
    <source>
        <dbReference type="SAM" id="SignalP"/>
    </source>
</evidence>
<organism evidence="6 7">
    <name type="scientific">Aquatica leii</name>
    <dbReference type="NCBI Taxonomy" id="1421715"/>
    <lineage>
        <taxon>Eukaryota</taxon>
        <taxon>Metazoa</taxon>
        <taxon>Ecdysozoa</taxon>
        <taxon>Arthropoda</taxon>
        <taxon>Hexapoda</taxon>
        <taxon>Insecta</taxon>
        <taxon>Pterygota</taxon>
        <taxon>Neoptera</taxon>
        <taxon>Endopterygota</taxon>
        <taxon>Coleoptera</taxon>
        <taxon>Polyphaga</taxon>
        <taxon>Elateriformia</taxon>
        <taxon>Elateroidea</taxon>
        <taxon>Lampyridae</taxon>
        <taxon>Luciolinae</taxon>
        <taxon>Aquatica</taxon>
    </lineage>
</organism>
<keyword evidence="4 5" id="KW-0732">Signal</keyword>
<dbReference type="EMBL" id="JARPUR010000006">
    <property type="protein sequence ID" value="KAK4874680.1"/>
    <property type="molecule type" value="Genomic_DNA"/>
</dbReference>